<name>A0ABV2FCD4_9BACL</name>
<dbReference type="Proteomes" id="UP001549098">
    <property type="component" value="Unassembled WGS sequence"/>
</dbReference>
<evidence type="ECO:0000313" key="2">
    <source>
        <dbReference type="EMBL" id="MET3549454.1"/>
    </source>
</evidence>
<feature type="domain" description="DinB-like" evidence="1">
    <location>
        <begin position="29"/>
        <end position="166"/>
    </location>
</feature>
<dbReference type="SUPFAM" id="SSF109854">
    <property type="entry name" value="DinB/YfiT-like putative metalloenzymes"/>
    <property type="match status" value="1"/>
</dbReference>
<organism evidence="2 3">
    <name type="scientific">Paenibacillus favisporus</name>
    <dbReference type="NCBI Taxonomy" id="221028"/>
    <lineage>
        <taxon>Bacteria</taxon>
        <taxon>Bacillati</taxon>
        <taxon>Bacillota</taxon>
        <taxon>Bacilli</taxon>
        <taxon>Bacillales</taxon>
        <taxon>Paenibacillaceae</taxon>
        <taxon>Paenibacillus</taxon>
    </lineage>
</organism>
<dbReference type="EMBL" id="JBEPLV010000008">
    <property type="protein sequence ID" value="MET3549454.1"/>
    <property type="molecule type" value="Genomic_DNA"/>
</dbReference>
<dbReference type="InterPro" id="IPR034660">
    <property type="entry name" value="DinB/YfiT-like"/>
</dbReference>
<dbReference type="Pfam" id="PF12867">
    <property type="entry name" value="DinB_2"/>
    <property type="match status" value="1"/>
</dbReference>
<keyword evidence="3" id="KW-1185">Reference proteome</keyword>
<proteinExistence type="predicted"/>
<reference evidence="2 3" key="1">
    <citation type="submission" date="2024-06" db="EMBL/GenBank/DDBJ databases">
        <title>Genomic Encyclopedia of Type Strains, Phase IV (KMG-IV): sequencing the most valuable type-strain genomes for metagenomic binning, comparative biology and taxonomic classification.</title>
        <authorList>
            <person name="Goeker M."/>
        </authorList>
    </citation>
    <scope>NUCLEOTIDE SEQUENCE [LARGE SCALE GENOMIC DNA]</scope>
    <source>
        <strain evidence="2 3">DSM 17253</strain>
    </source>
</reference>
<protein>
    <submittedName>
        <fullName evidence="2">Damage-inducible protein DinB</fullName>
    </submittedName>
</protein>
<dbReference type="InterPro" id="IPR024775">
    <property type="entry name" value="DinB-like"/>
</dbReference>
<dbReference type="Gene3D" id="1.20.120.450">
    <property type="entry name" value="dinb family like domain"/>
    <property type="match status" value="1"/>
</dbReference>
<accession>A0ABV2FCD4</accession>
<sequence length="191" mass="22113">MEAFLKMSFYIAKRSVDMNFHLNEALEILERTPQTLERFLSGLSEGWLHSNEGEGTWNPLEVVEHLVEAEKHNWIPRMESILAEGENNPFPVFDRYAHLKDTSERTVEEALSEFHTIRMANISKLRAVVNPHDLEKTGLHPEFGVVKLRELLSAWVVHDFTHMAQMVRVMAERYRADVGPWSAYLGILKKS</sequence>
<evidence type="ECO:0000259" key="1">
    <source>
        <dbReference type="Pfam" id="PF12867"/>
    </source>
</evidence>
<comment type="caution">
    <text evidence="2">The sequence shown here is derived from an EMBL/GenBank/DDBJ whole genome shotgun (WGS) entry which is preliminary data.</text>
</comment>
<gene>
    <name evidence="2" type="ORF">ABID47_006091</name>
</gene>
<evidence type="ECO:0000313" key="3">
    <source>
        <dbReference type="Proteomes" id="UP001549098"/>
    </source>
</evidence>